<protein>
    <recommendedName>
        <fullName evidence="4">Apicomplexan specific coiled coil protein</fullName>
    </recommendedName>
</protein>
<dbReference type="VEuPathDB" id="ToxoDB:cyc_07408"/>
<gene>
    <name evidence="2" type="ORF">cyc_07408</name>
</gene>
<evidence type="ECO:0000256" key="1">
    <source>
        <dbReference type="SAM" id="Coils"/>
    </source>
</evidence>
<accession>A0A1D3D0L3</accession>
<sequence length="283" mass="31704">MAGRTPSNASPFSPELQTFVVTKYDPLLAIVRELNARLQASEKERMRLERRVQRLEGQVISLNDAVETGTKLKPTPDLEPEGQAGRHAVQELLEPEEALVAPWLFSCQIGTPTSALQVLLEFSPDSTLEVDCKMWKREEDLWILLLEEMPDGTDLPVETVPPPLTIRTSRRPFSRGTRRALLELCRGEALILLRNVPGRREAPNNPTAITLVAILAAALSEAWSVRFFLNLRYCVCWFCACLTVRVEAAEPEALGRVALVLDGNDIGSRLRAGRKRFRIEPLN</sequence>
<name>A0A1D3D0L3_9EIME</name>
<feature type="coiled-coil region" evidence="1">
    <location>
        <begin position="31"/>
        <end position="65"/>
    </location>
</feature>
<dbReference type="VEuPathDB" id="ToxoDB:LOC34623383"/>
<dbReference type="InParanoid" id="A0A1D3D0L3"/>
<keyword evidence="1" id="KW-0175">Coiled coil</keyword>
<evidence type="ECO:0000313" key="3">
    <source>
        <dbReference type="Proteomes" id="UP000095192"/>
    </source>
</evidence>
<reference evidence="2 3" key="1">
    <citation type="journal article" date="2016" name="BMC Genomics">
        <title>Comparative genomics reveals Cyclospora cayetanensis possesses coccidia-like metabolism and invasion components but unique surface antigens.</title>
        <authorList>
            <person name="Liu S."/>
            <person name="Wang L."/>
            <person name="Zheng H."/>
            <person name="Xu Z."/>
            <person name="Roellig D.M."/>
            <person name="Li N."/>
            <person name="Frace M.A."/>
            <person name="Tang K."/>
            <person name="Arrowood M.J."/>
            <person name="Moss D.M."/>
            <person name="Zhang L."/>
            <person name="Feng Y."/>
            <person name="Xiao L."/>
        </authorList>
    </citation>
    <scope>NUCLEOTIDE SEQUENCE [LARGE SCALE GENOMIC DNA]</scope>
    <source>
        <strain evidence="2 3">CHN_HEN01</strain>
    </source>
</reference>
<dbReference type="Proteomes" id="UP000095192">
    <property type="component" value="Unassembled WGS sequence"/>
</dbReference>
<evidence type="ECO:0000313" key="2">
    <source>
        <dbReference type="EMBL" id="OEH76996.1"/>
    </source>
</evidence>
<dbReference type="AlphaFoldDB" id="A0A1D3D0L3"/>
<comment type="caution">
    <text evidence="2">The sequence shown here is derived from an EMBL/GenBank/DDBJ whole genome shotgun (WGS) entry which is preliminary data.</text>
</comment>
<proteinExistence type="predicted"/>
<keyword evidence="3" id="KW-1185">Reference proteome</keyword>
<dbReference type="EMBL" id="JROU02001249">
    <property type="protein sequence ID" value="OEH76996.1"/>
    <property type="molecule type" value="Genomic_DNA"/>
</dbReference>
<organism evidence="2 3">
    <name type="scientific">Cyclospora cayetanensis</name>
    <dbReference type="NCBI Taxonomy" id="88456"/>
    <lineage>
        <taxon>Eukaryota</taxon>
        <taxon>Sar</taxon>
        <taxon>Alveolata</taxon>
        <taxon>Apicomplexa</taxon>
        <taxon>Conoidasida</taxon>
        <taxon>Coccidia</taxon>
        <taxon>Eucoccidiorida</taxon>
        <taxon>Eimeriorina</taxon>
        <taxon>Eimeriidae</taxon>
        <taxon>Cyclospora</taxon>
    </lineage>
</organism>
<evidence type="ECO:0008006" key="4">
    <source>
        <dbReference type="Google" id="ProtNLM"/>
    </source>
</evidence>